<dbReference type="Proteomes" id="UP000053105">
    <property type="component" value="Unassembled WGS sequence"/>
</dbReference>
<evidence type="ECO:0000313" key="1">
    <source>
        <dbReference type="EMBL" id="KOX75442.1"/>
    </source>
</evidence>
<dbReference type="AlphaFoldDB" id="A0A0N0BGX5"/>
<proteinExistence type="predicted"/>
<dbReference type="EMBL" id="KQ435762">
    <property type="protein sequence ID" value="KOX75442.1"/>
    <property type="molecule type" value="Genomic_DNA"/>
</dbReference>
<sequence length="71" mass="8111">MRRVHQSKSVVIKRYEYMLLTSFLATLQLMSLASHVRIIKQSTANEKTWGLLDALVNFTLQVIPVSSPRPP</sequence>
<protein>
    <submittedName>
        <fullName evidence="1">Uncharacterized protein</fullName>
    </submittedName>
</protein>
<name>A0A0N0BGX5_9HYME</name>
<evidence type="ECO:0000313" key="2">
    <source>
        <dbReference type="Proteomes" id="UP000053105"/>
    </source>
</evidence>
<gene>
    <name evidence="1" type="ORF">WN51_12186</name>
</gene>
<keyword evidence="2" id="KW-1185">Reference proteome</keyword>
<accession>A0A0N0BGX5</accession>
<organism evidence="1 2">
    <name type="scientific">Melipona quadrifasciata</name>
    <dbReference type="NCBI Taxonomy" id="166423"/>
    <lineage>
        <taxon>Eukaryota</taxon>
        <taxon>Metazoa</taxon>
        <taxon>Ecdysozoa</taxon>
        <taxon>Arthropoda</taxon>
        <taxon>Hexapoda</taxon>
        <taxon>Insecta</taxon>
        <taxon>Pterygota</taxon>
        <taxon>Neoptera</taxon>
        <taxon>Endopterygota</taxon>
        <taxon>Hymenoptera</taxon>
        <taxon>Apocrita</taxon>
        <taxon>Aculeata</taxon>
        <taxon>Apoidea</taxon>
        <taxon>Anthophila</taxon>
        <taxon>Apidae</taxon>
        <taxon>Melipona</taxon>
    </lineage>
</organism>
<reference evidence="1 2" key="1">
    <citation type="submission" date="2015-07" db="EMBL/GenBank/DDBJ databases">
        <title>The genome of Melipona quadrifasciata.</title>
        <authorList>
            <person name="Pan H."/>
            <person name="Kapheim K."/>
        </authorList>
    </citation>
    <scope>NUCLEOTIDE SEQUENCE [LARGE SCALE GENOMIC DNA]</scope>
    <source>
        <strain evidence="1">0111107301</strain>
        <tissue evidence="1">Whole body</tissue>
    </source>
</reference>